<dbReference type="AlphaFoldDB" id="A0AAE0FRH3"/>
<evidence type="ECO:0000313" key="1">
    <source>
        <dbReference type="EMBL" id="KAK3264644.1"/>
    </source>
</evidence>
<accession>A0AAE0FRH3</accession>
<organism evidence="1 2">
    <name type="scientific">Cymbomonas tetramitiformis</name>
    <dbReference type="NCBI Taxonomy" id="36881"/>
    <lineage>
        <taxon>Eukaryota</taxon>
        <taxon>Viridiplantae</taxon>
        <taxon>Chlorophyta</taxon>
        <taxon>Pyramimonadophyceae</taxon>
        <taxon>Pyramimonadales</taxon>
        <taxon>Pyramimonadaceae</taxon>
        <taxon>Cymbomonas</taxon>
    </lineage>
</organism>
<proteinExistence type="predicted"/>
<protein>
    <submittedName>
        <fullName evidence="1">Uncharacterized protein</fullName>
    </submittedName>
</protein>
<sequence length="119" mass="13046">MRYRLWTKFHPFKQFKAVGKHISFASSSPATLKTLCFGFAGRARVSITPLLSRGARAVQAAKAVLAGQYASVTLAAHAFDLDGAQLVHFYIKKWKGTQVEDALVAVECKRAEDYLAGDV</sequence>
<name>A0AAE0FRH3_9CHLO</name>
<dbReference type="Proteomes" id="UP001190700">
    <property type="component" value="Unassembled WGS sequence"/>
</dbReference>
<keyword evidence="2" id="KW-1185">Reference proteome</keyword>
<evidence type="ECO:0000313" key="2">
    <source>
        <dbReference type="Proteomes" id="UP001190700"/>
    </source>
</evidence>
<dbReference type="EMBL" id="LGRX02014428">
    <property type="protein sequence ID" value="KAK3264644.1"/>
    <property type="molecule type" value="Genomic_DNA"/>
</dbReference>
<comment type="caution">
    <text evidence="1">The sequence shown here is derived from an EMBL/GenBank/DDBJ whole genome shotgun (WGS) entry which is preliminary data.</text>
</comment>
<gene>
    <name evidence="1" type="ORF">CYMTET_26630</name>
</gene>
<reference evidence="1 2" key="1">
    <citation type="journal article" date="2015" name="Genome Biol. Evol.">
        <title>Comparative Genomics of a Bacterivorous Green Alga Reveals Evolutionary Causalities and Consequences of Phago-Mixotrophic Mode of Nutrition.</title>
        <authorList>
            <person name="Burns J.A."/>
            <person name="Paasch A."/>
            <person name="Narechania A."/>
            <person name="Kim E."/>
        </authorList>
    </citation>
    <scope>NUCLEOTIDE SEQUENCE [LARGE SCALE GENOMIC DNA]</scope>
    <source>
        <strain evidence="1 2">PLY_AMNH</strain>
    </source>
</reference>